<gene>
    <name evidence="2" type="ORF">N0V89_003335</name>
</gene>
<dbReference type="GeneID" id="80906865"/>
<dbReference type="EMBL" id="JAPEUX010000002">
    <property type="protein sequence ID" value="KAJ4358751.1"/>
    <property type="molecule type" value="Genomic_DNA"/>
</dbReference>
<evidence type="ECO:0000313" key="2">
    <source>
        <dbReference type="EMBL" id="KAJ4358751.1"/>
    </source>
</evidence>
<proteinExistence type="predicted"/>
<evidence type="ECO:0000313" key="3">
    <source>
        <dbReference type="Proteomes" id="UP001140513"/>
    </source>
</evidence>
<protein>
    <submittedName>
        <fullName evidence="2">Uncharacterized protein</fullName>
    </submittedName>
</protein>
<dbReference type="OrthoDB" id="3439627at2759"/>
<evidence type="ECO:0000256" key="1">
    <source>
        <dbReference type="SAM" id="MobiDB-lite"/>
    </source>
</evidence>
<feature type="region of interest" description="Disordered" evidence="1">
    <location>
        <begin position="1"/>
        <end position="82"/>
    </location>
</feature>
<keyword evidence="3" id="KW-1185">Reference proteome</keyword>
<dbReference type="RefSeq" id="XP_056075610.1">
    <property type="nucleotide sequence ID" value="XM_056212137.1"/>
</dbReference>
<organism evidence="2 3">
    <name type="scientific">Didymosphaeria variabile</name>
    <dbReference type="NCBI Taxonomy" id="1932322"/>
    <lineage>
        <taxon>Eukaryota</taxon>
        <taxon>Fungi</taxon>
        <taxon>Dikarya</taxon>
        <taxon>Ascomycota</taxon>
        <taxon>Pezizomycotina</taxon>
        <taxon>Dothideomycetes</taxon>
        <taxon>Pleosporomycetidae</taxon>
        <taxon>Pleosporales</taxon>
        <taxon>Massarineae</taxon>
        <taxon>Didymosphaeriaceae</taxon>
        <taxon>Didymosphaeria</taxon>
    </lineage>
</organism>
<sequence>MPRQGDGSSDNGPFEEAQHDILHGAGSNVSDHVARADKTTPMPEVEKGEGIEGLNASGGGLSLPSTGDQGKGPLLSDSKEAK</sequence>
<feature type="compositionally biased region" description="Basic and acidic residues" evidence="1">
    <location>
        <begin position="32"/>
        <end position="50"/>
    </location>
</feature>
<feature type="compositionally biased region" description="Polar residues" evidence="1">
    <location>
        <begin position="1"/>
        <end position="11"/>
    </location>
</feature>
<dbReference type="AlphaFoldDB" id="A0A9W8XU91"/>
<name>A0A9W8XU91_9PLEO</name>
<accession>A0A9W8XU91</accession>
<reference evidence="2" key="1">
    <citation type="submission" date="2022-10" db="EMBL/GenBank/DDBJ databases">
        <title>Tapping the CABI collections for fungal endophytes: first genome assemblies for Collariella, Neodidymelliopsis, Ascochyta clinopodiicola, Didymella pomorum, Didymosphaeria variabile, Neocosmospora piperis and Neocucurbitaria cava.</title>
        <authorList>
            <person name="Hill R."/>
        </authorList>
    </citation>
    <scope>NUCLEOTIDE SEQUENCE</scope>
    <source>
        <strain evidence="2">IMI 356815</strain>
    </source>
</reference>
<comment type="caution">
    <text evidence="2">The sequence shown here is derived from an EMBL/GenBank/DDBJ whole genome shotgun (WGS) entry which is preliminary data.</text>
</comment>
<dbReference type="Proteomes" id="UP001140513">
    <property type="component" value="Unassembled WGS sequence"/>
</dbReference>